<evidence type="ECO:0000256" key="24">
    <source>
        <dbReference type="ARBA" id="ARBA00068946"/>
    </source>
</evidence>
<dbReference type="FunFam" id="3.30.200.20:FF:000072">
    <property type="entry name" value="Rho-associated protein kinase 2"/>
    <property type="match status" value="1"/>
</dbReference>
<dbReference type="InterPro" id="IPR011993">
    <property type="entry name" value="PH-like_dom_sf"/>
</dbReference>
<evidence type="ECO:0000256" key="8">
    <source>
        <dbReference type="ARBA" id="ARBA00022490"/>
    </source>
</evidence>
<proteinExistence type="inferred from homology"/>
<evidence type="ECO:0000256" key="5">
    <source>
        <dbReference type="ARBA" id="ARBA00009903"/>
    </source>
</evidence>
<keyword evidence="7" id="KW-1003">Cell membrane</keyword>
<dbReference type="GO" id="GO:0005524">
    <property type="term" value="F:ATP binding"/>
    <property type="evidence" value="ECO:0007669"/>
    <property type="project" value="UniProtKB-UniRule"/>
</dbReference>
<feature type="compositionally biased region" description="Gly residues" evidence="30">
    <location>
        <begin position="1236"/>
        <end position="1250"/>
    </location>
</feature>
<dbReference type="GO" id="GO:0000281">
    <property type="term" value="P:mitotic cytokinesis"/>
    <property type="evidence" value="ECO:0007669"/>
    <property type="project" value="TreeGrafter"/>
</dbReference>
<dbReference type="GO" id="GO:0005737">
    <property type="term" value="C:cytoplasm"/>
    <property type="evidence" value="ECO:0007669"/>
    <property type="project" value="TreeGrafter"/>
</dbReference>
<keyword evidence="14" id="KW-0863">Zinc-finger</keyword>
<dbReference type="CDD" id="cd20813">
    <property type="entry name" value="C1_ROCK"/>
    <property type="match status" value="1"/>
</dbReference>
<evidence type="ECO:0000313" key="37">
    <source>
        <dbReference type="Proteomes" id="UP000678499"/>
    </source>
</evidence>
<accession>A0A7R9BIT3</accession>
<feature type="compositionally biased region" description="Polar residues" evidence="30">
    <location>
        <begin position="532"/>
        <end position="541"/>
    </location>
</feature>
<dbReference type="SUPFAM" id="SSF103652">
    <property type="entry name" value="G protein-binding domain"/>
    <property type="match status" value="1"/>
</dbReference>
<evidence type="ECO:0000256" key="27">
    <source>
        <dbReference type="PROSITE-ProRule" id="PRU01206"/>
    </source>
</evidence>
<keyword evidence="18" id="KW-0460">Magnesium</keyword>
<evidence type="ECO:0000259" key="32">
    <source>
        <dbReference type="PROSITE" id="PS50011"/>
    </source>
</evidence>
<dbReference type="Gene3D" id="2.30.29.30">
    <property type="entry name" value="Pleckstrin-homology domain (PH domain)/Phosphotyrosine-binding domain (PTB)"/>
    <property type="match status" value="1"/>
</dbReference>
<comment type="subcellular location">
    <subcellularLocation>
        <location evidence="2">Cell membrane</location>
    </subcellularLocation>
    <subcellularLocation>
        <location evidence="4">Cleavage furrow</location>
    </subcellularLocation>
    <subcellularLocation>
        <location evidence="3">Cytoplasm</location>
        <location evidence="3">Cytoskeleton</location>
    </subcellularLocation>
</comment>
<evidence type="ECO:0000256" key="21">
    <source>
        <dbReference type="ARBA" id="ARBA00023212"/>
    </source>
</evidence>
<keyword evidence="15" id="KW-0418">Kinase</keyword>
<keyword evidence="12" id="KW-0479">Metal-binding</keyword>
<dbReference type="SUPFAM" id="SSF50729">
    <property type="entry name" value="PH domain-like"/>
    <property type="match status" value="1"/>
</dbReference>
<dbReference type="InterPro" id="IPR001849">
    <property type="entry name" value="PH_domain"/>
</dbReference>
<dbReference type="InterPro" id="IPR017441">
    <property type="entry name" value="Protein_kinase_ATP_BS"/>
</dbReference>
<reference evidence="36" key="1">
    <citation type="submission" date="2020-11" db="EMBL/GenBank/DDBJ databases">
        <authorList>
            <person name="Tran Van P."/>
        </authorList>
    </citation>
    <scope>NUCLEOTIDE SEQUENCE</scope>
</reference>
<dbReference type="InterPro" id="IPR057529">
    <property type="entry name" value="MRCK/ROCK_PH"/>
</dbReference>
<feature type="coiled-coil region" evidence="29">
    <location>
        <begin position="875"/>
        <end position="912"/>
    </location>
</feature>
<evidence type="ECO:0000259" key="31">
    <source>
        <dbReference type="PROSITE" id="PS50003"/>
    </source>
</evidence>
<dbReference type="PROSITE" id="PS00108">
    <property type="entry name" value="PROTEIN_KINASE_ST"/>
    <property type="match status" value="1"/>
</dbReference>
<dbReference type="InterPro" id="IPR015008">
    <property type="entry name" value="ROCK_Rho-bd_dom"/>
</dbReference>
<evidence type="ECO:0000256" key="26">
    <source>
        <dbReference type="ARBA" id="ARBA00082807"/>
    </source>
</evidence>
<evidence type="ECO:0000256" key="28">
    <source>
        <dbReference type="PROSITE-ProRule" id="PRU10141"/>
    </source>
</evidence>
<name>A0A7R9BIT3_9CRUS</name>
<dbReference type="SMART" id="SM00109">
    <property type="entry name" value="C1"/>
    <property type="match status" value="1"/>
</dbReference>
<dbReference type="OrthoDB" id="2156623at2759"/>
<evidence type="ECO:0000256" key="17">
    <source>
        <dbReference type="ARBA" id="ARBA00022840"/>
    </source>
</evidence>
<dbReference type="SMART" id="SM00220">
    <property type="entry name" value="S_TKc"/>
    <property type="match status" value="1"/>
</dbReference>
<dbReference type="Gene3D" id="1.20.5.340">
    <property type="match status" value="1"/>
</dbReference>
<protein>
    <recommendedName>
        <fullName evidence="24">Rho-associated protein kinase let-502</fullName>
        <ecNumber evidence="6">2.7.11.1</ecNumber>
    </recommendedName>
    <alternativeName>
        <fullName evidence="25">Lethal protein 502</fullName>
    </alternativeName>
    <alternativeName>
        <fullName evidence="26">Rho-binding kinase let-502</fullName>
    </alternativeName>
</protein>
<feature type="region of interest" description="Disordered" evidence="30">
    <location>
        <begin position="1015"/>
        <end position="1036"/>
    </location>
</feature>
<comment type="similarity">
    <text evidence="5">Belongs to the protein kinase superfamily. AGC Ser/Thr protein kinase family.</text>
</comment>
<comment type="cofactor">
    <cofactor evidence="1">
        <name>Mg(2+)</name>
        <dbReference type="ChEBI" id="CHEBI:18420"/>
    </cofactor>
</comment>
<feature type="domain" description="RhoBD" evidence="35">
    <location>
        <begin position="950"/>
        <end position="1019"/>
    </location>
</feature>
<feature type="domain" description="PH" evidence="31">
    <location>
        <begin position="1129"/>
        <end position="1353"/>
    </location>
</feature>
<dbReference type="Pfam" id="PF00069">
    <property type="entry name" value="Pkinase"/>
    <property type="match status" value="1"/>
</dbReference>
<feature type="region of interest" description="Disordered" evidence="30">
    <location>
        <begin position="682"/>
        <end position="706"/>
    </location>
</feature>
<dbReference type="GO" id="GO:0032154">
    <property type="term" value="C:cleavage furrow"/>
    <property type="evidence" value="ECO:0007669"/>
    <property type="project" value="UniProtKB-SubCell"/>
</dbReference>
<dbReference type="CDD" id="cd05596">
    <property type="entry name" value="STKc_ROCK"/>
    <property type="match status" value="1"/>
</dbReference>
<keyword evidence="20" id="KW-0472">Membrane</keyword>
<feature type="region of interest" description="Disordered" evidence="30">
    <location>
        <begin position="497"/>
        <end position="543"/>
    </location>
</feature>
<dbReference type="Proteomes" id="UP000678499">
    <property type="component" value="Unassembled WGS sequence"/>
</dbReference>
<dbReference type="InterPro" id="IPR002219">
    <property type="entry name" value="PKC_DAG/PE"/>
</dbReference>
<evidence type="ECO:0000256" key="11">
    <source>
        <dbReference type="ARBA" id="ARBA00022679"/>
    </source>
</evidence>
<sequence>MGDEERERQLRELETLMRSPTSPLSTDGLLDVIQAIVSDCDNPHLKRSKNIESFLNRYKECAEQIERFRMKPEDFQVIKVIGRGAFGEVQLVRKRSSRKVFAMKRLSKFEMMKRSDSAFFWEERDIMAKANSDWIVQLHYAFQNDRYLYLVMDFMPGGDLVNMMANYDMPEKWAKFYCAEIVLAVDAIHSMGFVHRDIKPDNMLVDKHGHLKLADFGTCMRMEDGLVRSNTAVGTPDYISPEVLLSQDGKGEYGKECDWWSVGVVLYEMLAGDTPFYAESLVGTYGKIMNHKNCLTFPPEVHISAEAKDLISQFLTDRSQRLGRHGVEQIQGHKFFANDQWTFETIRNCVPPVVPELSSDDDARNFDELEKDENPEEFFQVPKTFAGNQLPFVGFTFSSDYGFRNQLSLISSLSLNNNNNNIRSDGLGLSNGDVGFTGKRVPGDGEQPKEVAAWQLKYNETLAAMHKHKESEAKAVEACRQLREQVALSDHDLKDARRRVEQESEARRGLEKQFADVSRKLQEEMSRRSKEQSSSLQSNERVGQLERQLEEITRKLAIEGDSLSKAKKMNQEMSVALLGKEQALGDVQRKLQAATASSEELERANAALAAQVQSLRSKLAQSSEQAADSEAKKLALLAEVELKRSQEQDLTREMDNLRAQLVSLDKARAMLEVELAGNRQKHADELEAQRQQIQSLQREQHRVQDRDATRHSLQAKLEQETGLRQKAESLCQEKERQLTMLGVDYRQLQQQIGKLEADARKELDKAAALQGQLDEAQQMWKQAQATSARMQQELEAARSVEAELRRQVDALRDREERLVQDVAELRSASNIEQLHMKELQDQLEAEQYFSTLYKTQIKELKEDIDEKAASMGDWAARAEAASAQLQDVLAAQEQEHSARKALEERLADLERHQIQLGFERQSELAKVEAEFEARESELKLRHEQTDAESWKRVSELESRLEQATREAADAVSAAQAAAAAEGGADVETLKKLRAELHKEQMLKQQAVNKLAEVLNRKPVTRPKGNAESRKKDKEFRKLQQDLNQEREKFHRDTERLQKEIQDVQSALQEEAQKALRMKMEIDSKDSEIESLRSRLALMNSETGSMSSGTGEDSEEQQHKEQQLNVADANSRLEGWLMSPIKQNFRRHGWKKQFCVVSSKKILFYESEQAKCNVIMWVGIVQKKQAQDPSLVLDLDKLFHVRSVTQGDVIRAESRDIPKIFQILYAGEGEARKGGLGEDGSGTGGDDGSGSDGKQMAGTITMTHKGHEMVQITFHMPTNCDVCAKPVWSMFRPPAALECRRCHVKVHKDHVDKKEDLIAPCKVTFQDSAKELLLMASSEADQRNWVTKLSKKVQKGGYKAHRDHMLHQDQQLGLLANKSATLPSNTHLMSSGGKQ</sequence>
<dbReference type="GO" id="GO:0008270">
    <property type="term" value="F:zinc ion binding"/>
    <property type="evidence" value="ECO:0007669"/>
    <property type="project" value="UniProtKB-KW"/>
</dbReference>
<dbReference type="FunFam" id="1.10.510.10:FF:000047">
    <property type="entry name" value="Rho-associated protein kinase 1"/>
    <property type="match status" value="1"/>
</dbReference>
<evidence type="ECO:0000256" key="13">
    <source>
        <dbReference type="ARBA" id="ARBA00022741"/>
    </source>
</evidence>
<dbReference type="GO" id="GO:0048598">
    <property type="term" value="P:embryonic morphogenesis"/>
    <property type="evidence" value="ECO:0007669"/>
    <property type="project" value="TreeGrafter"/>
</dbReference>
<evidence type="ECO:0000256" key="22">
    <source>
        <dbReference type="ARBA" id="ARBA00053856"/>
    </source>
</evidence>
<evidence type="ECO:0000256" key="19">
    <source>
        <dbReference type="ARBA" id="ARBA00023054"/>
    </source>
</evidence>
<dbReference type="GO" id="GO:0007266">
    <property type="term" value="P:Rho protein signal transduction"/>
    <property type="evidence" value="ECO:0007669"/>
    <property type="project" value="UniProtKB-UniRule"/>
</dbReference>
<keyword evidence="10" id="KW-0597">Phosphoprotein</keyword>
<dbReference type="GO" id="GO:0031267">
    <property type="term" value="F:small GTPase binding"/>
    <property type="evidence" value="ECO:0007669"/>
    <property type="project" value="InterPro"/>
</dbReference>
<gene>
    <name evidence="36" type="ORF">NMOB1V02_LOCUS2390</name>
</gene>
<dbReference type="GO" id="GO:0072518">
    <property type="term" value="F:Rho-dependent protein serine/threonine kinase activity"/>
    <property type="evidence" value="ECO:0007669"/>
    <property type="project" value="TreeGrafter"/>
</dbReference>
<evidence type="ECO:0000256" key="9">
    <source>
        <dbReference type="ARBA" id="ARBA00022527"/>
    </source>
</evidence>
<dbReference type="Gene3D" id="1.10.510.10">
    <property type="entry name" value="Transferase(Phosphotransferase) domain 1"/>
    <property type="match status" value="1"/>
</dbReference>
<feature type="domain" description="AGC-kinase C-terminal" evidence="34">
    <location>
        <begin position="337"/>
        <end position="407"/>
    </location>
</feature>
<dbReference type="InterPro" id="IPR008271">
    <property type="entry name" value="Ser/Thr_kinase_AS"/>
</dbReference>
<feature type="compositionally biased region" description="Basic and acidic residues" evidence="30">
    <location>
        <begin position="1024"/>
        <end position="1036"/>
    </location>
</feature>
<dbReference type="SUPFAM" id="SSF56112">
    <property type="entry name" value="Protein kinase-like (PK-like)"/>
    <property type="match status" value="1"/>
</dbReference>
<evidence type="ECO:0000256" key="3">
    <source>
        <dbReference type="ARBA" id="ARBA00004245"/>
    </source>
</evidence>
<evidence type="ECO:0000256" key="15">
    <source>
        <dbReference type="ARBA" id="ARBA00022777"/>
    </source>
</evidence>
<dbReference type="PANTHER" id="PTHR22988:SF73">
    <property type="entry name" value="RHO-ASSOCIATED PROTEIN KINASE"/>
    <property type="match status" value="1"/>
</dbReference>
<feature type="region of interest" description="Disordered" evidence="30">
    <location>
        <begin position="1231"/>
        <end position="1256"/>
    </location>
</feature>
<keyword evidence="11" id="KW-0808">Transferase</keyword>
<dbReference type="EMBL" id="OA882306">
    <property type="protein sequence ID" value="CAD7274560.1"/>
    <property type="molecule type" value="Genomic_DNA"/>
</dbReference>
<dbReference type="PROSITE" id="PS50081">
    <property type="entry name" value="ZF_DAG_PE_2"/>
    <property type="match status" value="1"/>
</dbReference>
<comment type="function">
    <text evidence="22">Negatively regulates mel-11 to relieve the inhibition of mlc-4, allowing contraction of the circumferentially oriented microfilaments in epidermal cells and thereby regulating myosin II contractility during spermathecal contraction, cleavage furrow contraction in early embryos, and embryonic elongation and morphogenesis. Required for P-cell migration. May also play a role in oocyte cellularization.</text>
</comment>
<feature type="binding site" evidence="28">
    <location>
        <position position="104"/>
    </location>
    <ligand>
        <name>ATP</name>
        <dbReference type="ChEBI" id="CHEBI:30616"/>
    </ligand>
</feature>
<feature type="compositionally biased region" description="Low complexity" evidence="30">
    <location>
        <begin position="1101"/>
        <end position="1110"/>
    </location>
</feature>
<dbReference type="InterPro" id="IPR046349">
    <property type="entry name" value="C1-like_sf"/>
</dbReference>
<evidence type="ECO:0000256" key="4">
    <source>
        <dbReference type="ARBA" id="ARBA00004626"/>
    </source>
</evidence>
<feature type="region of interest" description="Disordered" evidence="30">
    <location>
        <begin position="1101"/>
        <end position="1123"/>
    </location>
</feature>
<dbReference type="GO" id="GO:0031032">
    <property type="term" value="P:actomyosin structure organization"/>
    <property type="evidence" value="ECO:0007669"/>
    <property type="project" value="TreeGrafter"/>
</dbReference>
<dbReference type="PROSITE" id="PS50003">
    <property type="entry name" value="PH_DOMAIN"/>
    <property type="match status" value="1"/>
</dbReference>
<dbReference type="EMBL" id="CAJPEX010000269">
    <property type="protein sequence ID" value="CAG0914712.1"/>
    <property type="molecule type" value="Genomic_DNA"/>
</dbReference>
<feature type="domain" description="Protein kinase" evidence="32">
    <location>
        <begin position="75"/>
        <end position="336"/>
    </location>
</feature>
<evidence type="ECO:0000259" key="33">
    <source>
        <dbReference type="PROSITE" id="PS50081"/>
    </source>
</evidence>
<dbReference type="SMART" id="SM00133">
    <property type="entry name" value="S_TK_X"/>
    <property type="match status" value="1"/>
</dbReference>
<keyword evidence="16" id="KW-0862">Zinc</keyword>
<evidence type="ECO:0000259" key="35">
    <source>
        <dbReference type="PROSITE" id="PS51859"/>
    </source>
</evidence>
<dbReference type="Gene3D" id="3.30.60.20">
    <property type="match status" value="1"/>
</dbReference>
<dbReference type="InterPro" id="IPR000719">
    <property type="entry name" value="Prot_kinase_dom"/>
</dbReference>
<keyword evidence="21" id="KW-0206">Cytoskeleton</keyword>
<evidence type="ECO:0000256" key="20">
    <source>
        <dbReference type="ARBA" id="ARBA00023136"/>
    </source>
</evidence>
<feature type="compositionally biased region" description="Basic and acidic residues" evidence="30">
    <location>
        <begin position="497"/>
        <end position="531"/>
    </location>
</feature>
<evidence type="ECO:0000256" key="7">
    <source>
        <dbReference type="ARBA" id="ARBA00022475"/>
    </source>
</evidence>
<dbReference type="PROSITE" id="PS51859">
    <property type="entry name" value="RHO_BD"/>
    <property type="match status" value="1"/>
</dbReference>
<keyword evidence="37" id="KW-1185">Reference proteome</keyword>
<keyword evidence="8" id="KW-0963">Cytoplasm</keyword>
<evidence type="ECO:0000259" key="34">
    <source>
        <dbReference type="PROSITE" id="PS51285"/>
    </source>
</evidence>
<dbReference type="CDD" id="cd22250">
    <property type="entry name" value="ROCK_SBD"/>
    <property type="match status" value="1"/>
</dbReference>
<dbReference type="CDD" id="cd01242">
    <property type="entry name" value="PH_ROCK"/>
    <property type="match status" value="1"/>
</dbReference>
<organism evidence="36">
    <name type="scientific">Notodromas monacha</name>
    <dbReference type="NCBI Taxonomy" id="399045"/>
    <lineage>
        <taxon>Eukaryota</taxon>
        <taxon>Metazoa</taxon>
        <taxon>Ecdysozoa</taxon>
        <taxon>Arthropoda</taxon>
        <taxon>Crustacea</taxon>
        <taxon>Oligostraca</taxon>
        <taxon>Ostracoda</taxon>
        <taxon>Podocopa</taxon>
        <taxon>Podocopida</taxon>
        <taxon>Cypridocopina</taxon>
        <taxon>Cypridoidea</taxon>
        <taxon>Cyprididae</taxon>
        <taxon>Notodromas</taxon>
    </lineage>
</organism>
<evidence type="ECO:0000256" key="23">
    <source>
        <dbReference type="ARBA" id="ARBA00065158"/>
    </source>
</evidence>
<dbReference type="Gene3D" id="1.20.5.730">
    <property type="entry name" value="Single helix bin"/>
    <property type="match status" value="1"/>
</dbReference>
<dbReference type="InterPro" id="IPR050839">
    <property type="entry name" value="Rho-assoc_Ser/Thr_Kinase"/>
</dbReference>
<evidence type="ECO:0000256" key="29">
    <source>
        <dbReference type="SAM" id="Coils"/>
    </source>
</evidence>
<keyword evidence="17 28" id="KW-0067">ATP-binding</keyword>
<evidence type="ECO:0000256" key="2">
    <source>
        <dbReference type="ARBA" id="ARBA00004236"/>
    </source>
</evidence>
<keyword evidence="19 27" id="KW-0175">Coiled coil</keyword>
<keyword evidence="13 28" id="KW-0547">Nucleotide-binding</keyword>
<dbReference type="Gene3D" id="3.30.200.20">
    <property type="entry name" value="Phosphorylase Kinase, domain 1"/>
    <property type="match status" value="1"/>
</dbReference>
<evidence type="ECO:0000256" key="14">
    <source>
        <dbReference type="ARBA" id="ARBA00022771"/>
    </source>
</evidence>
<dbReference type="GO" id="GO:0005856">
    <property type="term" value="C:cytoskeleton"/>
    <property type="evidence" value="ECO:0007669"/>
    <property type="project" value="UniProtKB-SubCell"/>
</dbReference>
<dbReference type="EC" id="2.7.11.1" evidence="6"/>
<evidence type="ECO:0000256" key="18">
    <source>
        <dbReference type="ARBA" id="ARBA00022842"/>
    </source>
</evidence>
<evidence type="ECO:0000256" key="1">
    <source>
        <dbReference type="ARBA" id="ARBA00001946"/>
    </source>
</evidence>
<evidence type="ECO:0000256" key="10">
    <source>
        <dbReference type="ARBA" id="ARBA00022553"/>
    </source>
</evidence>
<dbReference type="PROSITE" id="PS00107">
    <property type="entry name" value="PROTEIN_KINASE_ATP"/>
    <property type="match status" value="1"/>
</dbReference>
<dbReference type="Pfam" id="PF25346">
    <property type="entry name" value="PH_MRCK"/>
    <property type="match status" value="1"/>
</dbReference>
<dbReference type="Pfam" id="PF08912">
    <property type="entry name" value="Rho_Binding"/>
    <property type="match status" value="1"/>
</dbReference>
<evidence type="ECO:0000256" key="25">
    <source>
        <dbReference type="ARBA" id="ARBA00079005"/>
    </source>
</evidence>
<evidence type="ECO:0000256" key="12">
    <source>
        <dbReference type="ARBA" id="ARBA00022723"/>
    </source>
</evidence>
<dbReference type="PANTHER" id="PTHR22988">
    <property type="entry name" value="MYOTONIC DYSTROPHY S/T KINASE-RELATED"/>
    <property type="match status" value="1"/>
</dbReference>
<dbReference type="PROSITE" id="PS51285">
    <property type="entry name" value="AGC_KINASE_CTER"/>
    <property type="match status" value="1"/>
</dbReference>
<dbReference type="GO" id="GO:0030866">
    <property type="term" value="P:cortical actin cytoskeleton organization"/>
    <property type="evidence" value="ECO:0007669"/>
    <property type="project" value="TreeGrafter"/>
</dbReference>
<evidence type="ECO:0000313" key="36">
    <source>
        <dbReference type="EMBL" id="CAD7274560.1"/>
    </source>
</evidence>
<evidence type="ECO:0000256" key="16">
    <source>
        <dbReference type="ARBA" id="ARBA00022833"/>
    </source>
</evidence>
<dbReference type="InterPro" id="IPR000961">
    <property type="entry name" value="AGC-kinase_C"/>
</dbReference>
<evidence type="ECO:0000256" key="6">
    <source>
        <dbReference type="ARBA" id="ARBA00012513"/>
    </source>
</evidence>
<keyword evidence="9" id="KW-0723">Serine/threonine-protein kinase</keyword>
<dbReference type="SMART" id="SM00233">
    <property type="entry name" value="PH"/>
    <property type="match status" value="1"/>
</dbReference>
<dbReference type="GO" id="GO:1901888">
    <property type="term" value="P:regulation of cell junction assembly"/>
    <property type="evidence" value="ECO:0007669"/>
    <property type="project" value="TreeGrafter"/>
</dbReference>
<dbReference type="PROSITE" id="PS50011">
    <property type="entry name" value="PROTEIN_KINASE_DOM"/>
    <property type="match status" value="1"/>
</dbReference>
<dbReference type="SUPFAM" id="SSF57889">
    <property type="entry name" value="Cysteine-rich domain"/>
    <property type="match status" value="1"/>
</dbReference>
<evidence type="ECO:0000256" key="30">
    <source>
        <dbReference type="SAM" id="MobiDB-lite"/>
    </source>
</evidence>
<comment type="subunit">
    <text evidence="23">Interacts with rho-1.</text>
</comment>
<dbReference type="InterPro" id="IPR011009">
    <property type="entry name" value="Kinase-like_dom_sf"/>
</dbReference>
<dbReference type="FunFam" id="3.30.60.20:FF:000036">
    <property type="entry name" value="Rho-associated protein kinase 1"/>
    <property type="match status" value="1"/>
</dbReference>
<feature type="domain" description="Phorbol-ester/DAG-type" evidence="33">
    <location>
        <begin position="1265"/>
        <end position="1320"/>
    </location>
</feature>